<evidence type="ECO:0000313" key="2">
    <source>
        <dbReference type="Proteomes" id="UP000431177"/>
    </source>
</evidence>
<name>A0A7J5LKR3_BACSE</name>
<protein>
    <submittedName>
        <fullName evidence="1">Uncharacterized protein</fullName>
    </submittedName>
</protein>
<sequence length="107" mass="12729">MEHPKYFIKIETDWKSPLFLNPDFVNYTDIMENICGFYYLHCVNGGDGRNVPFSLLVSGFEHLFNFKFSDQYKKRDEVIKRKVNKRTGFLDRMGTAINEKAKEEGYW</sequence>
<reference evidence="1 2" key="1">
    <citation type="journal article" date="2019" name="Nat. Med.">
        <title>A library of human gut bacterial isolates paired with longitudinal multiomics data enables mechanistic microbiome research.</title>
        <authorList>
            <person name="Poyet M."/>
            <person name="Groussin M."/>
            <person name="Gibbons S.M."/>
            <person name="Avila-Pacheco J."/>
            <person name="Jiang X."/>
            <person name="Kearney S.M."/>
            <person name="Perrotta A.R."/>
            <person name="Berdy B."/>
            <person name="Zhao S."/>
            <person name="Lieberman T.D."/>
            <person name="Swanson P.K."/>
            <person name="Smith M."/>
            <person name="Roesemann S."/>
            <person name="Alexander J.E."/>
            <person name="Rich S.A."/>
            <person name="Livny J."/>
            <person name="Vlamakis H."/>
            <person name="Clish C."/>
            <person name="Bullock K."/>
            <person name="Deik A."/>
            <person name="Scott J."/>
            <person name="Pierce K.A."/>
            <person name="Xavier R.J."/>
            <person name="Alm E.J."/>
        </authorList>
    </citation>
    <scope>NUCLEOTIDE SEQUENCE [LARGE SCALE GENOMIC DNA]</scope>
    <source>
        <strain evidence="1 2">BIOML-A2</strain>
    </source>
</reference>
<dbReference type="EMBL" id="WCLA01000027">
    <property type="protein sequence ID" value="KAB5326211.1"/>
    <property type="molecule type" value="Genomic_DNA"/>
</dbReference>
<dbReference type="RefSeq" id="WP_118086400.1">
    <property type="nucleotide sequence ID" value="NZ_JAQDRC010000011.1"/>
</dbReference>
<comment type="caution">
    <text evidence="1">The sequence shown here is derived from an EMBL/GenBank/DDBJ whole genome shotgun (WGS) entry which is preliminary data.</text>
</comment>
<proteinExistence type="predicted"/>
<accession>A0A7J5LKR3</accession>
<organism evidence="1 2">
    <name type="scientific">Bacteroides stercoris</name>
    <dbReference type="NCBI Taxonomy" id="46506"/>
    <lineage>
        <taxon>Bacteria</taxon>
        <taxon>Pseudomonadati</taxon>
        <taxon>Bacteroidota</taxon>
        <taxon>Bacteroidia</taxon>
        <taxon>Bacteroidales</taxon>
        <taxon>Bacteroidaceae</taxon>
        <taxon>Bacteroides</taxon>
    </lineage>
</organism>
<dbReference type="AlphaFoldDB" id="A0A7J5LKR3"/>
<gene>
    <name evidence="1" type="ORF">F9950_12745</name>
</gene>
<evidence type="ECO:0000313" key="1">
    <source>
        <dbReference type="EMBL" id="KAB5326211.1"/>
    </source>
</evidence>
<dbReference type="Proteomes" id="UP000431177">
    <property type="component" value="Unassembled WGS sequence"/>
</dbReference>